<evidence type="ECO:0000256" key="2">
    <source>
        <dbReference type="ARBA" id="ARBA00004123"/>
    </source>
</evidence>
<dbReference type="AlphaFoldDB" id="A0A843WXE4"/>
<evidence type="ECO:0000256" key="16">
    <source>
        <dbReference type="SAM" id="MobiDB-lite"/>
    </source>
</evidence>
<evidence type="ECO:0000256" key="12">
    <source>
        <dbReference type="ARBA" id="ARBA00023242"/>
    </source>
</evidence>
<evidence type="ECO:0000256" key="11">
    <source>
        <dbReference type="ARBA" id="ARBA00023054"/>
    </source>
</evidence>
<comment type="caution">
    <text evidence="18">The sequence shown here is derived from an EMBL/GenBank/DDBJ whole genome shotgun (WGS) entry which is preliminary data.</text>
</comment>
<keyword evidence="8 14" id="KW-0833">Ubl conjugation pathway</keyword>
<dbReference type="InterPro" id="IPR001841">
    <property type="entry name" value="Znf_RING"/>
</dbReference>
<dbReference type="InterPro" id="IPR017907">
    <property type="entry name" value="Znf_RING_CS"/>
</dbReference>
<feature type="compositionally biased region" description="Polar residues" evidence="16">
    <location>
        <begin position="19"/>
        <end position="33"/>
    </location>
</feature>
<feature type="coiled-coil region" evidence="15">
    <location>
        <begin position="601"/>
        <end position="663"/>
    </location>
</feature>
<dbReference type="UniPathway" id="UPA00143"/>
<feature type="coiled-coil region" evidence="15">
    <location>
        <begin position="516"/>
        <end position="550"/>
    </location>
</feature>
<accession>A0A843WXE4</accession>
<dbReference type="SUPFAM" id="SSF57850">
    <property type="entry name" value="RING/U-box"/>
    <property type="match status" value="1"/>
</dbReference>
<feature type="compositionally biased region" description="Acidic residues" evidence="16">
    <location>
        <begin position="1"/>
        <end position="10"/>
    </location>
</feature>
<keyword evidence="7 13" id="KW-0863">Zinc-finger</keyword>
<keyword evidence="19" id="KW-1185">Reference proteome</keyword>
<dbReference type="Pfam" id="PF00097">
    <property type="entry name" value="zf-C3HC4"/>
    <property type="match status" value="1"/>
</dbReference>
<dbReference type="EC" id="2.3.2.27" evidence="14"/>
<evidence type="ECO:0000259" key="17">
    <source>
        <dbReference type="PROSITE" id="PS50089"/>
    </source>
</evidence>
<name>A0A843WXE4_COLES</name>
<reference evidence="18" key="1">
    <citation type="submission" date="2017-07" db="EMBL/GenBank/DDBJ databases">
        <title>Taro Niue Genome Assembly and Annotation.</title>
        <authorList>
            <person name="Atibalentja N."/>
            <person name="Keating K."/>
            <person name="Fields C.J."/>
        </authorList>
    </citation>
    <scope>NUCLEOTIDE SEQUENCE</scope>
    <source>
        <strain evidence="18">Niue_2</strain>
        <tissue evidence="18">Leaf</tissue>
    </source>
</reference>
<feature type="coiled-coil region" evidence="15">
    <location>
        <begin position="416"/>
        <end position="443"/>
    </location>
</feature>
<dbReference type="InterPro" id="IPR018957">
    <property type="entry name" value="Znf_C3HC4_RING-type"/>
</dbReference>
<evidence type="ECO:0000256" key="5">
    <source>
        <dbReference type="ARBA" id="ARBA00022679"/>
    </source>
</evidence>
<keyword evidence="10 14" id="KW-0156">Chromatin regulator</keyword>
<feature type="coiled-coil region" evidence="15">
    <location>
        <begin position="706"/>
        <end position="796"/>
    </location>
</feature>
<dbReference type="GO" id="GO:0061630">
    <property type="term" value="F:ubiquitin protein ligase activity"/>
    <property type="evidence" value="ECO:0007669"/>
    <property type="project" value="UniProtKB-EC"/>
</dbReference>
<dbReference type="GO" id="GO:0016567">
    <property type="term" value="P:protein ubiquitination"/>
    <property type="evidence" value="ECO:0007669"/>
    <property type="project" value="UniProtKB-UniRule"/>
</dbReference>
<keyword evidence="12 14" id="KW-0539">Nucleus</keyword>
<feature type="coiled-coil region" evidence="15">
    <location>
        <begin position="43"/>
        <end position="77"/>
    </location>
</feature>
<dbReference type="GO" id="GO:0006325">
    <property type="term" value="P:chromatin organization"/>
    <property type="evidence" value="ECO:0007669"/>
    <property type="project" value="UniProtKB-KW"/>
</dbReference>
<dbReference type="PROSITE" id="PS00518">
    <property type="entry name" value="ZF_RING_1"/>
    <property type="match status" value="1"/>
</dbReference>
<sequence length="884" mass="101060">MGNGEVEQDEPEKKKRLLNTVSSSPMSRNSNGPLSPDGKAVDAAALQYQNQKLVQMLEAQKNETHALERKFRELKDKQDFYDETLITVNRLWNQLVDDFILLRTLTGGDPSDLEAFDEPDLSTGTTMSCPPEATFLCRLLRTNHIEKGDGNGIIKYVQEALARRHSSTMDLLKHLQETIDAQQTKLDALESNICGKLSREDVIIQLQKLDSLLKEEANNLRIVIRFLHMKHKQYAEEVQAYVDSHAKDQSDLRRISGELEEAMAELEETRRKLVSLKMQKDGLSRVHSSSFSVINGSNSPDKPPEKTLGLRELKDSVEEAKTLAAARLSELQEAQEDNSVLLKQLEALEDELKDNKYVLTSRPYTLLNEKLQHLNSEVERYRGLVDTLQTDRNHMIRWEKELTSKADTADASRIAVSLSNAKIEELEKQLQKCIVEKNDTETKLEEAVQDSGGKDFKDEIRVMASALSREMELMETQLNRCVDAAREAIALRKEISSLEVMLKIKSGEHRNLSDKCAEQMLEIKTLKTLIEMLETEKQQLRIILDMYAQECFGNRTFTEIKESENRAHMQAEILRQALEDHSLELRVKAAKEAEIACLQRLAAAESEIADLWEKVDASERELLGIREAIRVKDAEAEAYISEIETIGQAYEDMQTQNQHLQQQVMERDDYNIKLVSESVKMRQIHSSLLSEKQSITKQLHQVHSSIEFLTAKIAHDEDQMKSLLAQAEKTSAENRHLVLTIEKEKLELMEAEKDLKWLKSAFESSEKELEQNQQTAAKLRADLEEERTRGKKLKEEHARVTSLLEKMSPENEATAIQKLQDEIKECKAILKCGVCFDRPKQVVITKCFHLFCSNCIQRNLEIRHRKCPACGTPFGQNDVREVNI</sequence>
<evidence type="ECO:0000256" key="3">
    <source>
        <dbReference type="ARBA" id="ARBA00004906"/>
    </source>
</evidence>
<evidence type="ECO:0000313" key="18">
    <source>
        <dbReference type="EMBL" id="MQM12666.1"/>
    </source>
</evidence>
<dbReference type="EMBL" id="NMUH01005399">
    <property type="protein sequence ID" value="MQM12666.1"/>
    <property type="molecule type" value="Genomic_DNA"/>
</dbReference>
<feature type="coiled-coil region" evidence="15">
    <location>
        <begin position="249"/>
        <end position="286"/>
    </location>
</feature>
<organism evidence="18 19">
    <name type="scientific">Colocasia esculenta</name>
    <name type="common">Wild taro</name>
    <name type="synonym">Arum esculentum</name>
    <dbReference type="NCBI Taxonomy" id="4460"/>
    <lineage>
        <taxon>Eukaryota</taxon>
        <taxon>Viridiplantae</taxon>
        <taxon>Streptophyta</taxon>
        <taxon>Embryophyta</taxon>
        <taxon>Tracheophyta</taxon>
        <taxon>Spermatophyta</taxon>
        <taxon>Magnoliopsida</taxon>
        <taxon>Liliopsida</taxon>
        <taxon>Araceae</taxon>
        <taxon>Aroideae</taxon>
        <taxon>Colocasieae</taxon>
        <taxon>Colocasia</taxon>
    </lineage>
</organism>
<evidence type="ECO:0000256" key="1">
    <source>
        <dbReference type="ARBA" id="ARBA00000900"/>
    </source>
</evidence>
<feature type="domain" description="RING-type" evidence="17">
    <location>
        <begin position="832"/>
        <end position="870"/>
    </location>
</feature>
<evidence type="ECO:0000256" key="9">
    <source>
        <dbReference type="ARBA" id="ARBA00022833"/>
    </source>
</evidence>
<dbReference type="SMART" id="SM00184">
    <property type="entry name" value="RING"/>
    <property type="match status" value="1"/>
</dbReference>
<proteinExistence type="inferred from homology"/>
<comment type="subcellular location">
    <subcellularLocation>
        <location evidence="2 14">Nucleus</location>
    </subcellularLocation>
</comment>
<dbReference type="GO" id="GO:0033503">
    <property type="term" value="C:HULC complex"/>
    <property type="evidence" value="ECO:0007669"/>
    <property type="project" value="TreeGrafter"/>
</dbReference>
<keyword evidence="11 14" id="KW-0175">Coiled coil</keyword>
<dbReference type="InterPro" id="IPR013083">
    <property type="entry name" value="Znf_RING/FYVE/PHD"/>
</dbReference>
<evidence type="ECO:0000256" key="13">
    <source>
        <dbReference type="PROSITE-ProRule" id="PRU00175"/>
    </source>
</evidence>
<feature type="region of interest" description="Disordered" evidence="16">
    <location>
        <begin position="1"/>
        <end position="40"/>
    </location>
</feature>
<gene>
    <name evidence="18" type="ORF">Taro_045585</name>
</gene>
<protein>
    <recommendedName>
        <fullName evidence="14">E3 ubiquitin protein ligase</fullName>
        <ecNumber evidence="14">2.3.2.27</ecNumber>
    </recommendedName>
</protein>
<keyword evidence="6 14" id="KW-0479">Metal-binding</keyword>
<comment type="catalytic activity">
    <reaction evidence="1 14">
        <text>S-ubiquitinyl-[E2 ubiquitin-conjugating enzyme]-L-cysteine + [acceptor protein]-L-lysine = [E2 ubiquitin-conjugating enzyme]-L-cysteine + N(6)-ubiquitinyl-[acceptor protein]-L-lysine.</text>
        <dbReference type="EC" id="2.3.2.27"/>
    </reaction>
</comment>
<dbReference type="GO" id="GO:0005634">
    <property type="term" value="C:nucleus"/>
    <property type="evidence" value="ECO:0007669"/>
    <property type="project" value="UniProtKB-SubCell"/>
</dbReference>
<comment type="similarity">
    <text evidence="4 14">Belongs to the BRE1 family.</text>
</comment>
<dbReference type="PANTHER" id="PTHR23163">
    <property type="entry name" value="RING FINGER PROTEIN-RELATED"/>
    <property type="match status" value="1"/>
</dbReference>
<evidence type="ECO:0000256" key="10">
    <source>
        <dbReference type="ARBA" id="ARBA00022853"/>
    </source>
</evidence>
<evidence type="ECO:0000256" key="8">
    <source>
        <dbReference type="ARBA" id="ARBA00022786"/>
    </source>
</evidence>
<dbReference type="GO" id="GO:0008270">
    <property type="term" value="F:zinc ion binding"/>
    <property type="evidence" value="ECO:0007669"/>
    <property type="project" value="UniProtKB-KW"/>
</dbReference>
<keyword evidence="9 14" id="KW-0862">Zinc</keyword>
<evidence type="ECO:0000256" key="15">
    <source>
        <dbReference type="SAM" id="Coils"/>
    </source>
</evidence>
<dbReference type="CDD" id="cd16499">
    <property type="entry name" value="RING-HC_Bre1-like"/>
    <property type="match status" value="1"/>
</dbReference>
<evidence type="ECO:0000256" key="14">
    <source>
        <dbReference type="RuleBase" id="RU365038"/>
    </source>
</evidence>
<dbReference type="Gene3D" id="3.30.40.10">
    <property type="entry name" value="Zinc/RING finger domain, C3HC4 (zinc finger)"/>
    <property type="match status" value="1"/>
</dbReference>
<evidence type="ECO:0000256" key="7">
    <source>
        <dbReference type="ARBA" id="ARBA00022771"/>
    </source>
</evidence>
<evidence type="ECO:0000256" key="4">
    <source>
        <dbReference type="ARBA" id="ARBA00005555"/>
    </source>
</evidence>
<dbReference type="InterPro" id="IPR013956">
    <property type="entry name" value="E3_ubiquit_lig_Bre1"/>
</dbReference>
<evidence type="ECO:0000313" key="19">
    <source>
        <dbReference type="Proteomes" id="UP000652761"/>
    </source>
</evidence>
<dbReference type="OrthoDB" id="10266039at2759"/>
<keyword evidence="5 14" id="KW-0808">Transferase</keyword>
<dbReference type="PROSITE" id="PS50089">
    <property type="entry name" value="ZF_RING_2"/>
    <property type="match status" value="1"/>
</dbReference>
<feature type="coiled-coil region" evidence="15">
    <location>
        <begin position="317"/>
        <end position="391"/>
    </location>
</feature>
<dbReference type="PANTHER" id="PTHR23163:SF8">
    <property type="entry name" value="E3 UBIQUITIN-PROTEIN LIGASE BRE1-LIKE 2"/>
    <property type="match status" value="1"/>
</dbReference>
<dbReference type="Proteomes" id="UP000652761">
    <property type="component" value="Unassembled WGS sequence"/>
</dbReference>
<evidence type="ECO:0000256" key="6">
    <source>
        <dbReference type="ARBA" id="ARBA00022723"/>
    </source>
</evidence>
<comment type="pathway">
    <text evidence="3 14">Protein modification; protein ubiquitination.</text>
</comment>